<feature type="transmembrane region" description="Helical" evidence="7">
    <location>
        <begin position="115"/>
        <end position="139"/>
    </location>
</feature>
<reference evidence="9 10" key="1">
    <citation type="journal article" date="2010" name="Stand. Genomic Sci.">
        <title>Complete genome sequence of Spirochaeta smaragdinae type strain (SEBR 4228).</title>
        <authorList>
            <person name="Mavromatis K."/>
            <person name="Yasawong M."/>
            <person name="Chertkov O."/>
            <person name="Lapidus A."/>
            <person name="Lucas S."/>
            <person name="Nolan M."/>
            <person name="Del Rio T.G."/>
            <person name="Tice H."/>
            <person name="Cheng J.F."/>
            <person name="Pitluck S."/>
            <person name="Liolios K."/>
            <person name="Ivanova N."/>
            <person name="Tapia R."/>
            <person name="Han C."/>
            <person name="Bruce D."/>
            <person name="Goodwin L."/>
            <person name="Pati A."/>
            <person name="Chen A."/>
            <person name="Palaniappan K."/>
            <person name="Land M."/>
            <person name="Hauser L."/>
            <person name="Chang Y.J."/>
            <person name="Jeffries C.D."/>
            <person name="Detter J.C."/>
            <person name="Rohde M."/>
            <person name="Brambilla E."/>
            <person name="Spring S."/>
            <person name="Goker M."/>
            <person name="Sikorski J."/>
            <person name="Woyke T."/>
            <person name="Bristow J."/>
            <person name="Eisen J.A."/>
            <person name="Markowitz V."/>
            <person name="Hugenholtz P."/>
            <person name="Klenk H.P."/>
            <person name="Kyrpides N.C."/>
        </authorList>
    </citation>
    <scope>NUCLEOTIDE SEQUENCE [LARGE SCALE GENOMIC DNA]</scope>
    <source>
        <strain evidence="10">DSM 11293 / JCM 15392 / SEBR 4228</strain>
    </source>
</reference>
<evidence type="ECO:0000256" key="2">
    <source>
        <dbReference type="ARBA" id="ARBA00022448"/>
    </source>
</evidence>
<evidence type="ECO:0000256" key="6">
    <source>
        <dbReference type="ARBA" id="ARBA00023136"/>
    </source>
</evidence>
<dbReference type="Pfam" id="PF12911">
    <property type="entry name" value="OppC_N"/>
    <property type="match status" value="1"/>
</dbReference>
<name>E1R7X3_SEDSS</name>
<keyword evidence="3" id="KW-1003">Cell membrane</keyword>
<dbReference type="OrthoDB" id="9783218at2"/>
<keyword evidence="6 7" id="KW-0472">Membrane</keyword>
<dbReference type="InterPro" id="IPR050366">
    <property type="entry name" value="BP-dependent_transpt_permease"/>
</dbReference>
<keyword evidence="5 7" id="KW-1133">Transmembrane helix</keyword>
<dbReference type="Pfam" id="PF00528">
    <property type="entry name" value="BPD_transp_1"/>
    <property type="match status" value="1"/>
</dbReference>
<feature type="transmembrane region" description="Helical" evidence="7">
    <location>
        <begin position="151"/>
        <end position="168"/>
    </location>
</feature>
<keyword evidence="2 7" id="KW-0813">Transport</keyword>
<proteinExistence type="inferred from homology"/>
<dbReference type="Gene3D" id="1.10.3720.10">
    <property type="entry name" value="MetI-like"/>
    <property type="match status" value="1"/>
</dbReference>
<evidence type="ECO:0000313" key="9">
    <source>
        <dbReference type="EMBL" id="ADK82828.1"/>
    </source>
</evidence>
<dbReference type="PANTHER" id="PTHR43386:SF1">
    <property type="entry name" value="D,D-DIPEPTIDE TRANSPORT SYSTEM PERMEASE PROTEIN DDPC-RELATED"/>
    <property type="match status" value="1"/>
</dbReference>
<evidence type="ECO:0000256" key="3">
    <source>
        <dbReference type="ARBA" id="ARBA00022475"/>
    </source>
</evidence>
<feature type="domain" description="ABC transmembrane type-1" evidence="8">
    <location>
        <begin position="109"/>
        <end position="305"/>
    </location>
</feature>
<dbReference type="PROSITE" id="PS50928">
    <property type="entry name" value="ABC_TM1"/>
    <property type="match status" value="1"/>
</dbReference>
<dbReference type="InterPro" id="IPR025966">
    <property type="entry name" value="OppC_N"/>
</dbReference>
<dbReference type="InterPro" id="IPR000515">
    <property type="entry name" value="MetI-like"/>
</dbReference>
<evidence type="ECO:0000313" key="10">
    <source>
        <dbReference type="Proteomes" id="UP000002318"/>
    </source>
</evidence>
<dbReference type="SUPFAM" id="SSF161098">
    <property type="entry name" value="MetI-like"/>
    <property type="match status" value="1"/>
</dbReference>
<dbReference type="PANTHER" id="PTHR43386">
    <property type="entry name" value="OLIGOPEPTIDE TRANSPORT SYSTEM PERMEASE PROTEIN APPC"/>
    <property type="match status" value="1"/>
</dbReference>
<dbReference type="Proteomes" id="UP000002318">
    <property type="component" value="Chromosome"/>
</dbReference>
<dbReference type="STRING" id="573413.Spirs_3742"/>
<comment type="similarity">
    <text evidence="7">Belongs to the binding-protein-dependent transport system permease family.</text>
</comment>
<keyword evidence="10" id="KW-1185">Reference proteome</keyword>
<evidence type="ECO:0000256" key="7">
    <source>
        <dbReference type="RuleBase" id="RU363032"/>
    </source>
</evidence>
<protein>
    <submittedName>
        <fullName evidence="9">Binding-protein-dependent transport systems inner membrane component</fullName>
    </submittedName>
</protein>
<dbReference type="eggNOG" id="COG1173">
    <property type="taxonomic scope" value="Bacteria"/>
</dbReference>
<evidence type="ECO:0000256" key="4">
    <source>
        <dbReference type="ARBA" id="ARBA00022692"/>
    </source>
</evidence>
<dbReference type="RefSeq" id="WP_013256287.1">
    <property type="nucleotide sequence ID" value="NC_014364.1"/>
</dbReference>
<accession>E1R7X3</accession>
<dbReference type="HOGENOM" id="CLU_028518_1_2_12"/>
<evidence type="ECO:0000259" key="8">
    <source>
        <dbReference type="PROSITE" id="PS50928"/>
    </source>
</evidence>
<dbReference type="GO" id="GO:0005886">
    <property type="term" value="C:plasma membrane"/>
    <property type="evidence" value="ECO:0007669"/>
    <property type="project" value="UniProtKB-SubCell"/>
</dbReference>
<dbReference type="KEGG" id="ssm:Spirs_3742"/>
<dbReference type="CDD" id="cd06261">
    <property type="entry name" value="TM_PBP2"/>
    <property type="match status" value="1"/>
</dbReference>
<evidence type="ECO:0000256" key="1">
    <source>
        <dbReference type="ARBA" id="ARBA00004651"/>
    </source>
</evidence>
<gene>
    <name evidence="9" type="ordered locus">Spirs_3742</name>
</gene>
<feature type="transmembrane region" description="Helical" evidence="7">
    <location>
        <begin position="227"/>
        <end position="253"/>
    </location>
</feature>
<evidence type="ECO:0000256" key="5">
    <source>
        <dbReference type="ARBA" id="ARBA00022989"/>
    </source>
</evidence>
<sequence>MQTNDNQQTINAEAVKPVVRSAHPRWKEFGFSMKRLFKNPLTIIGVSIILFFAVLAIFAPLLAPPEYPDDPYKMPHNGWKMTPSPPSAENPLGTLPQQYDILYGIIWGARNAFKIGILVVLANLVVGIVLGALAGYFGGIVDEIIMRITDIFYSIPFLVMAMALVVAIGRGLQSIVIVLIILNWPSYTRVIRSEILVVRDMDYVQAAKASGAGHLWTLIRHVMPNSVFSVIIVASMQIGTTVLSAASLSFLGLGSGAEYADWGQMVSTCRNWIVGPPGDRLAFWYVVLIPGFTIALFVLGWNLLGDAIRDVFDPKMRRK</sequence>
<feature type="transmembrane region" description="Helical" evidence="7">
    <location>
        <begin position="282"/>
        <end position="308"/>
    </location>
</feature>
<dbReference type="GO" id="GO:0055085">
    <property type="term" value="P:transmembrane transport"/>
    <property type="evidence" value="ECO:0007669"/>
    <property type="project" value="InterPro"/>
</dbReference>
<organism evidence="9 10">
    <name type="scientific">Sediminispirochaeta smaragdinae (strain DSM 11293 / JCM 15392 / SEBR 4228)</name>
    <name type="common">Spirochaeta smaragdinae</name>
    <dbReference type="NCBI Taxonomy" id="573413"/>
    <lineage>
        <taxon>Bacteria</taxon>
        <taxon>Pseudomonadati</taxon>
        <taxon>Spirochaetota</taxon>
        <taxon>Spirochaetia</taxon>
        <taxon>Spirochaetales</taxon>
        <taxon>Spirochaetaceae</taxon>
        <taxon>Sediminispirochaeta</taxon>
    </lineage>
</organism>
<dbReference type="AlphaFoldDB" id="E1R7X3"/>
<dbReference type="EMBL" id="CP002116">
    <property type="protein sequence ID" value="ADK82828.1"/>
    <property type="molecule type" value="Genomic_DNA"/>
</dbReference>
<feature type="transmembrane region" description="Helical" evidence="7">
    <location>
        <begin position="174"/>
        <end position="191"/>
    </location>
</feature>
<feature type="transmembrane region" description="Helical" evidence="7">
    <location>
        <begin position="41"/>
        <end position="63"/>
    </location>
</feature>
<keyword evidence="4 7" id="KW-0812">Transmembrane</keyword>
<dbReference type="InterPro" id="IPR035906">
    <property type="entry name" value="MetI-like_sf"/>
</dbReference>
<comment type="subcellular location">
    <subcellularLocation>
        <location evidence="1 7">Cell membrane</location>
        <topology evidence="1 7">Multi-pass membrane protein</topology>
    </subcellularLocation>
</comment>